<evidence type="ECO:0000313" key="9">
    <source>
        <dbReference type="Proteomes" id="UP000241614"/>
    </source>
</evidence>
<evidence type="ECO:0000256" key="6">
    <source>
        <dbReference type="SAM" id="Phobius"/>
    </source>
</evidence>
<protein>
    <submittedName>
        <fullName evidence="8">ABC transporter permease</fullName>
    </submittedName>
</protein>
<feature type="transmembrane region" description="Helical" evidence="6">
    <location>
        <begin position="243"/>
        <end position="263"/>
    </location>
</feature>
<evidence type="ECO:0000256" key="4">
    <source>
        <dbReference type="ARBA" id="ARBA00022989"/>
    </source>
</evidence>
<dbReference type="EMBL" id="PZPP01000014">
    <property type="protein sequence ID" value="PTM35230.1"/>
    <property type="molecule type" value="Genomic_DNA"/>
</dbReference>
<comment type="subcellular location">
    <subcellularLocation>
        <location evidence="1">Cell membrane</location>
        <topology evidence="1">Multi-pass membrane protein</topology>
    </subcellularLocation>
</comment>
<feature type="transmembrane region" description="Helical" evidence="6">
    <location>
        <begin position="767"/>
        <end position="790"/>
    </location>
</feature>
<dbReference type="InterPro" id="IPR049727">
    <property type="entry name" value="YbbP"/>
</dbReference>
<gene>
    <name evidence="8" type="ORF">DA103_15650</name>
</gene>
<feature type="transmembrane region" description="Helical" evidence="6">
    <location>
        <begin position="295"/>
        <end position="313"/>
    </location>
</feature>
<feature type="domain" description="ABC3 transporter permease C-terminal" evidence="7">
    <location>
        <begin position="683"/>
        <end position="794"/>
    </location>
</feature>
<evidence type="ECO:0000256" key="3">
    <source>
        <dbReference type="ARBA" id="ARBA00022692"/>
    </source>
</evidence>
<dbReference type="PANTHER" id="PTHR30287">
    <property type="entry name" value="MEMBRANE COMPONENT OF PREDICTED ABC SUPERFAMILY METABOLITE UPTAKE TRANSPORTER"/>
    <property type="match status" value="1"/>
</dbReference>
<dbReference type="GO" id="GO:0005886">
    <property type="term" value="C:plasma membrane"/>
    <property type="evidence" value="ECO:0007669"/>
    <property type="project" value="UniProtKB-SubCell"/>
</dbReference>
<dbReference type="InterPro" id="IPR003838">
    <property type="entry name" value="ABC3_permease_C"/>
</dbReference>
<dbReference type="InterPro" id="IPR038766">
    <property type="entry name" value="Membrane_comp_ABC_pdt"/>
</dbReference>
<dbReference type="Pfam" id="PF02687">
    <property type="entry name" value="FtsX"/>
    <property type="match status" value="2"/>
</dbReference>
<dbReference type="NCBIfam" id="NF041854">
    <property type="entry name" value="ABC_perm_YbbP"/>
    <property type="match status" value="1"/>
</dbReference>
<keyword evidence="4 6" id="KW-1133">Transmembrane helix</keyword>
<feature type="transmembrane region" description="Helical" evidence="6">
    <location>
        <begin position="683"/>
        <end position="702"/>
    </location>
</feature>
<dbReference type="AlphaFoldDB" id="A0A2T4XZ65"/>
<dbReference type="RefSeq" id="WP_108090671.1">
    <property type="nucleotide sequence ID" value="NZ_PZPP01000014.1"/>
</dbReference>
<evidence type="ECO:0000259" key="7">
    <source>
        <dbReference type="Pfam" id="PF02687"/>
    </source>
</evidence>
<dbReference type="OrthoDB" id="5292592at2"/>
<proteinExistence type="predicted"/>
<organism evidence="8 9">
    <name type="scientific">Enterobacter cloacae</name>
    <dbReference type="NCBI Taxonomy" id="550"/>
    <lineage>
        <taxon>Bacteria</taxon>
        <taxon>Pseudomonadati</taxon>
        <taxon>Pseudomonadota</taxon>
        <taxon>Gammaproteobacteria</taxon>
        <taxon>Enterobacterales</taxon>
        <taxon>Enterobacteriaceae</taxon>
        <taxon>Enterobacter</taxon>
        <taxon>Enterobacter cloacae complex</taxon>
    </lineage>
</organism>
<evidence type="ECO:0000313" key="8">
    <source>
        <dbReference type="EMBL" id="PTM35230.1"/>
    </source>
</evidence>
<feature type="transmembrane region" description="Helical" evidence="6">
    <location>
        <begin position="723"/>
        <end position="747"/>
    </location>
</feature>
<feature type="transmembrane region" description="Helical" evidence="6">
    <location>
        <begin position="333"/>
        <end position="353"/>
    </location>
</feature>
<reference evidence="8 9" key="1">
    <citation type="submission" date="2018-04" db="EMBL/GenBank/DDBJ databases">
        <title>Genome sequencing reveals highly heavy metal resistance and biotechnology application of the novel Enterobacter cloacae amazonensis isolated from wastewater river in Manaus - Amazonas.</title>
        <authorList>
            <person name="Astolfi M.C.T."/>
            <person name="Carvalho E.B.D.S."/>
            <person name="Lacerda L.B."/>
            <person name="Pinto M.V."/>
            <person name="Nogueira V.B."/>
            <person name="Barros A.M."/>
            <person name="Astolfi-Filho S."/>
        </authorList>
    </citation>
    <scope>NUCLEOTIDE SEQUENCE [LARGE SCALE GENOMIC DNA]</scope>
    <source>
        <strain evidence="9">amazonensis</strain>
    </source>
</reference>
<evidence type="ECO:0000256" key="5">
    <source>
        <dbReference type="ARBA" id="ARBA00023136"/>
    </source>
</evidence>
<keyword evidence="2" id="KW-1003">Cell membrane</keyword>
<dbReference type="Proteomes" id="UP000241614">
    <property type="component" value="Unassembled WGS sequence"/>
</dbReference>
<feature type="domain" description="ABC3 transporter permease C-terminal" evidence="7">
    <location>
        <begin position="247"/>
        <end position="363"/>
    </location>
</feature>
<feature type="transmembrane region" description="Helical" evidence="6">
    <location>
        <begin position="403"/>
        <end position="429"/>
    </location>
</feature>
<sequence length="804" mass="89180">MIARWFWREWRSPSLLIVWLALSLAVACVLALGSVSDRMEKGLSQQSREFMAGDRALQSSRAVPPGWIDEARKRGLKVGEQISFQTMTFAGETPQLASVKAVDDIYPMYGELQTSPPGLKPKPGTVLLAPRLMALLNLKTGDSIDVGDATLKIAGEVVQEPDSGFNPFQLAPRLLMNTADVAKTNAVQPGSRVTWRYKFGGTPAQLDAYEKWLLPQLKPEHRWYGLEQDEGALGKSLERSQQFLLLSALLTLLLAVAAVAVAMGHYCRSRYDLVAVLKTLGAGRVQLRKLIVGQWLMLLLFSAFTGGVMGLLFEKLLMVMLKPVLPAALPPASLWPWLWAMGAMTVISVLVGLRPYRLLIATQPLRVLRRDVVANVWPLKFYLPVIIAVAVGLLAWLMGGSTLLWAVLSGAVVLALLCGVLGWILLNILKKITVKSLPVRLAVNRLLHQPWSTLSQLSAFSLSFMLLALLLVLRGDLLDRWQQQLPPESPNYFLINIAPEQVTPLKGFLSEHHIIPESFYPIVRARLTQINGQSTEGNKDESLNRELNLTWQEKRPDHNPITAGTWPPKAGEVSMEEGLATRLNVKLGDSVTFTGDTQDFTAKVTSLRKVDWESLRPNFFFIFPPGALDGQPQSWLTSFRWENGNGMLTQLNREFPTVSLLDIGAILKQVGQVLEQVSRALEVMVVLVTICGVLLLLAQVQVRMRQRHQELVVYRTLGAGKRLLQATLWSEFALLGLVAGLVAAIGAETALAVLQTKVFDFPWEPDWRLWLTLPLFGAVLLSLCGGWLGTRLLKGKALFRQFES</sequence>
<keyword evidence="5 6" id="KW-0472">Membrane</keyword>
<accession>A0A2T4XZ65</accession>
<comment type="caution">
    <text evidence="8">The sequence shown here is derived from an EMBL/GenBank/DDBJ whole genome shotgun (WGS) entry which is preliminary data.</text>
</comment>
<keyword evidence="3 6" id="KW-0812">Transmembrane</keyword>
<dbReference type="PROSITE" id="PS51257">
    <property type="entry name" value="PROKAR_LIPOPROTEIN"/>
    <property type="match status" value="1"/>
</dbReference>
<evidence type="ECO:0000256" key="1">
    <source>
        <dbReference type="ARBA" id="ARBA00004651"/>
    </source>
</evidence>
<name>A0A2T4XZ65_ENTCL</name>
<feature type="transmembrane region" description="Helical" evidence="6">
    <location>
        <begin position="374"/>
        <end position="397"/>
    </location>
</feature>
<evidence type="ECO:0000256" key="2">
    <source>
        <dbReference type="ARBA" id="ARBA00022475"/>
    </source>
</evidence>
<feature type="transmembrane region" description="Helical" evidence="6">
    <location>
        <begin position="450"/>
        <end position="473"/>
    </location>
</feature>
<dbReference type="PANTHER" id="PTHR30287:SF1">
    <property type="entry name" value="INNER MEMBRANE PROTEIN"/>
    <property type="match status" value="1"/>
</dbReference>